<dbReference type="PANTHER" id="PTHR44688">
    <property type="entry name" value="DNA-BINDING TRANSCRIPTIONAL ACTIVATOR DEVR_DOSR"/>
    <property type="match status" value="1"/>
</dbReference>
<dbReference type="InterPro" id="IPR041664">
    <property type="entry name" value="AAA_16"/>
</dbReference>
<dbReference type="InterPro" id="IPR016032">
    <property type="entry name" value="Sig_transdc_resp-reg_C-effctor"/>
</dbReference>
<evidence type="ECO:0000259" key="4">
    <source>
        <dbReference type="PROSITE" id="PS50043"/>
    </source>
</evidence>
<feature type="domain" description="HTH luxR-type" evidence="4">
    <location>
        <begin position="830"/>
        <end position="895"/>
    </location>
</feature>
<organism evidence="5 6">
    <name type="scientific">Sphingomonas tagetis</name>
    <dbReference type="NCBI Taxonomy" id="2949092"/>
    <lineage>
        <taxon>Bacteria</taxon>
        <taxon>Pseudomonadati</taxon>
        <taxon>Pseudomonadota</taxon>
        <taxon>Alphaproteobacteria</taxon>
        <taxon>Sphingomonadales</taxon>
        <taxon>Sphingomonadaceae</taxon>
        <taxon>Sphingomonas</taxon>
    </lineage>
</organism>
<dbReference type="InterPro" id="IPR027417">
    <property type="entry name" value="P-loop_NTPase"/>
</dbReference>
<dbReference type="InterPro" id="IPR000792">
    <property type="entry name" value="Tscrpt_reg_LuxR_C"/>
</dbReference>
<keyword evidence="2" id="KW-0238">DNA-binding</keyword>
<dbReference type="SUPFAM" id="SSF52540">
    <property type="entry name" value="P-loop containing nucleoside triphosphate hydrolases"/>
    <property type="match status" value="1"/>
</dbReference>
<dbReference type="AlphaFoldDB" id="A0A9X2HT13"/>
<evidence type="ECO:0000256" key="1">
    <source>
        <dbReference type="ARBA" id="ARBA00023015"/>
    </source>
</evidence>
<dbReference type="Proteomes" id="UP001139451">
    <property type="component" value="Unassembled WGS sequence"/>
</dbReference>
<sequence length="907" mass="100781">MGDLIHTKVAPPRWMGDQVPRDLLLTRLDGVLDCRLTLVHAPAGYGKTSLLSQWCRRARNGVRIAWVSLKRDDADLRRLTRYILLALDQSEGQDEPGEDERRVSANLPPRAAVSAIINRLSREAGPVVLILDDFHLVESPEIGAVIRPLISLAPANCHFIVSSRDCPWLGQSILAAEEQLLELTAQDLRFSPVEAALLLRQTMGEAPAAILTDEDLRGIVERTEGWPIALKLAWLSLKRGADHRELLDQFRSPTPELARYLSQQVLDTMPEETQQIVMRTSLPDRLTGDLVNLLCDRTDGWLMLEKLEEQGIFLTPLDSARRAYRYHQLFAEHMRERIERGDGTLYRMLHRRAAQWFAARGEVAEAVSHAIQGDDDAMLATIMEDAGGWRLIPYGQQPTVERGLAKLSAAMTESRPRLVLARVYLEIKRGELASARADYNRFVARLGEADLSADEWTEVRVVGDVLADYENEPVTLDDLLAREALLRTLPTNDHLILANLGETLAAQYYEGGWLERALEPALTAREHHKASGSLYSGLFTRFWESRIRRAQARFKDAAAILAAARADIETNFGARSDLAANCAAYEAELLYDQNDRAGAFELLGWAVPHMEQSDGWVDVSAAAHFTAARISASEGMVDAALAMVARAHGLAQWRRLRQLELLSLLCELDIRIDHDPTLEGARSFAARIGLAELTDGAADGVPLYRSVITAAALCRSKLHLIGGDYDVALSELGVLRGWAVQHGAARVLIDINILLAHALRETGRRSEAQACFNDAVGTAMFQGIMRPFIDKARFAAPSLNDALRSDVPPDRLRAQFLRDMARGLSAQRADGTSPRLLSEAEKEVLRHVSLGHSNREIAGLIGMSHDTVKYRLKSVFRKIRVETREDAVRVARERGLISGDVLRSINS</sequence>
<dbReference type="InterPro" id="IPR011990">
    <property type="entry name" value="TPR-like_helical_dom_sf"/>
</dbReference>
<accession>A0A9X2HT13</accession>
<dbReference type="EMBL" id="JAMLDX010000026">
    <property type="protein sequence ID" value="MCP3732963.1"/>
    <property type="molecule type" value="Genomic_DNA"/>
</dbReference>
<dbReference type="Gene3D" id="1.10.10.10">
    <property type="entry name" value="Winged helix-like DNA-binding domain superfamily/Winged helix DNA-binding domain"/>
    <property type="match status" value="1"/>
</dbReference>
<evidence type="ECO:0000256" key="3">
    <source>
        <dbReference type="ARBA" id="ARBA00023163"/>
    </source>
</evidence>
<dbReference type="SMART" id="SM00421">
    <property type="entry name" value="HTH_LUXR"/>
    <property type="match status" value="1"/>
</dbReference>
<evidence type="ECO:0000313" key="5">
    <source>
        <dbReference type="EMBL" id="MCP3732963.1"/>
    </source>
</evidence>
<dbReference type="PRINTS" id="PR00038">
    <property type="entry name" value="HTHLUXR"/>
</dbReference>
<dbReference type="Pfam" id="PF17874">
    <property type="entry name" value="TPR_MalT"/>
    <property type="match status" value="1"/>
</dbReference>
<dbReference type="PROSITE" id="PS50043">
    <property type="entry name" value="HTH_LUXR_2"/>
    <property type="match status" value="1"/>
</dbReference>
<dbReference type="PANTHER" id="PTHR44688:SF16">
    <property type="entry name" value="DNA-BINDING TRANSCRIPTIONAL ACTIVATOR DEVR_DOSR"/>
    <property type="match status" value="1"/>
</dbReference>
<dbReference type="RefSeq" id="WP_254296950.1">
    <property type="nucleotide sequence ID" value="NZ_JAMLDX010000026.1"/>
</dbReference>
<evidence type="ECO:0000313" key="6">
    <source>
        <dbReference type="Proteomes" id="UP001139451"/>
    </source>
</evidence>
<keyword evidence="3" id="KW-0804">Transcription</keyword>
<dbReference type="InterPro" id="IPR059106">
    <property type="entry name" value="WHD_MalT"/>
</dbReference>
<reference evidence="5" key="1">
    <citation type="submission" date="2022-05" db="EMBL/GenBank/DDBJ databases">
        <title>Sphingomonas sp. strain MG17 Genome sequencing and assembly.</title>
        <authorList>
            <person name="Kim I."/>
        </authorList>
    </citation>
    <scope>NUCLEOTIDE SEQUENCE</scope>
    <source>
        <strain evidence="5">MG17</strain>
    </source>
</reference>
<dbReference type="Pfam" id="PF25873">
    <property type="entry name" value="WHD_MalT"/>
    <property type="match status" value="1"/>
</dbReference>
<gene>
    <name evidence="5" type="ORF">M9978_21335</name>
</gene>
<dbReference type="InterPro" id="IPR041617">
    <property type="entry name" value="TPR_MalT"/>
</dbReference>
<keyword evidence="6" id="KW-1185">Reference proteome</keyword>
<dbReference type="GO" id="GO:0006355">
    <property type="term" value="P:regulation of DNA-templated transcription"/>
    <property type="evidence" value="ECO:0007669"/>
    <property type="project" value="InterPro"/>
</dbReference>
<evidence type="ECO:0000256" key="2">
    <source>
        <dbReference type="ARBA" id="ARBA00023125"/>
    </source>
</evidence>
<dbReference type="CDD" id="cd06170">
    <property type="entry name" value="LuxR_C_like"/>
    <property type="match status" value="1"/>
</dbReference>
<dbReference type="PROSITE" id="PS00622">
    <property type="entry name" value="HTH_LUXR_1"/>
    <property type="match status" value="1"/>
</dbReference>
<dbReference type="GO" id="GO:0003677">
    <property type="term" value="F:DNA binding"/>
    <property type="evidence" value="ECO:0007669"/>
    <property type="project" value="UniProtKB-KW"/>
</dbReference>
<dbReference type="InterPro" id="IPR036388">
    <property type="entry name" value="WH-like_DNA-bd_sf"/>
</dbReference>
<proteinExistence type="predicted"/>
<dbReference type="Gene3D" id="1.25.40.10">
    <property type="entry name" value="Tetratricopeptide repeat domain"/>
    <property type="match status" value="1"/>
</dbReference>
<dbReference type="SUPFAM" id="SSF46894">
    <property type="entry name" value="C-terminal effector domain of the bipartite response regulators"/>
    <property type="match status" value="1"/>
</dbReference>
<dbReference type="Gene3D" id="3.40.50.300">
    <property type="entry name" value="P-loop containing nucleotide triphosphate hydrolases"/>
    <property type="match status" value="1"/>
</dbReference>
<dbReference type="Pfam" id="PF00196">
    <property type="entry name" value="GerE"/>
    <property type="match status" value="1"/>
</dbReference>
<protein>
    <submittedName>
        <fullName evidence="5">LuxR C-terminal-related transcriptional regulator</fullName>
    </submittedName>
</protein>
<keyword evidence="1" id="KW-0805">Transcription regulation</keyword>
<comment type="caution">
    <text evidence="5">The sequence shown here is derived from an EMBL/GenBank/DDBJ whole genome shotgun (WGS) entry which is preliminary data.</text>
</comment>
<name>A0A9X2HT13_9SPHN</name>
<dbReference type="Pfam" id="PF13191">
    <property type="entry name" value="AAA_16"/>
    <property type="match status" value="1"/>
</dbReference>